<feature type="compositionally biased region" description="Acidic residues" evidence="5">
    <location>
        <begin position="40"/>
        <end position="89"/>
    </location>
</feature>
<feature type="region of interest" description="Disordered" evidence="5">
    <location>
        <begin position="1"/>
        <end position="97"/>
    </location>
</feature>
<keyword evidence="3" id="KW-0862">Zinc</keyword>
<evidence type="ECO:0000313" key="7">
    <source>
        <dbReference type="EMBL" id="GFH47088.1"/>
    </source>
</evidence>
<evidence type="ECO:0000259" key="6">
    <source>
        <dbReference type="PROSITE" id="PS50089"/>
    </source>
</evidence>
<feature type="region of interest" description="Disordered" evidence="5">
    <location>
        <begin position="449"/>
        <end position="468"/>
    </location>
</feature>
<dbReference type="AlphaFoldDB" id="A0AAD3H1X1"/>
<dbReference type="PROSITE" id="PS00518">
    <property type="entry name" value="ZF_RING_1"/>
    <property type="match status" value="1"/>
</dbReference>
<dbReference type="GO" id="GO:0008270">
    <property type="term" value="F:zinc ion binding"/>
    <property type="evidence" value="ECO:0007669"/>
    <property type="project" value="UniProtKB-KW"/>
</dbReference>
<proteinExistence type="predicted"/>
<dbReference type="PANTHER" id="PTHR33418:SF1">
    <property type="entry name" value="HELICASE-ASSOCIATED DOMAIN-CONTAINING PROTEIN"/>
    <property type="match status" value="1"/>
</dbReference>
<dbReference type="Gene3D" id="3.30.40.10">
    <property type="entry name" value="Zinc/RING finger domain, C3HC4 (zinc finger)"/>
    <property type="match status" value="1"/>
</dbReference>
<keyword evidence="2 4" id="KW-0863">Zinc-finger</keyword>
<dbReference type="PANTHER" id="PTHR33418">
    <property type="entry name" value="HELICASE-ASSOCIATED"/>
    <property type="match status" value="1"/>
</dbReference>
<feature type="compositionally biased region" description="Basic and acidic residues" evidence="5">
    <location>
        <begin position="27"/>
        <end position="39"/>
    </location>
</feature>
<evidence type="ECO:0000256" key="3">
    <source>
        <dbReference type="ARBA" id="ARBA00022833"/>
    </source>
</evidence>
<dbReference type="SMART" id="SM00184">
    <property type="entry name" value="RING"/>
    <property type="match status" value="1"/>
</dbReference>
<name>A0AAD3H1X1_9STRA</name>
<evidence type="ECO:0000256" key="4">
    <source>
        <dbReference type="PROSITE-ProRule" id="PRU00175"/>
    </source>
</evidence>
<dbReference type="PROSITE" id="PS50089">
    <property type="entry name" value="ZF_RING_2"/>
    <property type="match status" value="1"/>
</dbReference>
<accession>A0AAD3H1X1</accession>
<dbReference type="Proteomes" id="UP001054902">
    <property type="component" value="Unassembled WGS sequence"/>
</dbReference>
<dbReference type="InterPro" id="IPR013083">
    <property type="entry name" value="Znf_RING/FYVE/PHD"/>
</dbReference>
<dbReference type="InterPro" id="IPR005114">
    <property type="entry name" value="Helicase_assoc"/>
</dbReference>
<feature type="compositionally biased region" description="Basic and acidic residues" evidence="5">
    <location>
        <begin position="451"/>
        <end position="468"/>
    </location>
</feature>
<evidence type="ECO:0000313" key="8">
    <source>
        <dbReference type="Proteomes" id="UP001054902"/>
    </source>
</evidence>
<organism evidence="7 8">
    <name type="scientific">Chaetoceros tenuissimus</name>
    <dbReference type="NCBI Taxonomy" id="426638"/>
    <lineage>
        <taxon>Eukaryota</taxon>
        <taxon>Sar</taxon>
        <taxon>Stramenopiles</taxon>
        <taxon>Ochrophyta</taxon>
        <taxon>Bacillariophyta</taxon>
        <taxon>Coscinodiscophyceae</taxon>
        <taxon>Chaetocerotophycidae</taxon>
        <taxon>Chaetocerotales</taxon>
        <taxon>Chaetocerotaceae</taxon>
        <taxon>Chaetoceros</taxon>
    </lineage>
</organism>
<sequence>MSQQQHLETTLRRSSRTRNRKSYSDYFSHDDMLTEHQDKDIEEQELEEEEYEDGSDDDYIQEEQEDASVSDDSSDNDSGDGDSFEEESNEATSAKDPSHKFACGICSNILSDPYIIPACCHRFCCKCIQQSLKAGIGPCPTCRDHSVSFQSLRRDEMMGRLLQRYQMLQEKIQKKTIEEEKHNTQRKRTLEATKPISEESDSLTKTATSWTRKKRQIEVSKNELTLQEDTNNLMSKNEICGRIQSTRAKRVVTTHEGSKKKKPKSSDEVLNFNERLQCLREFKKKYGHCHVPRTYGGLGKWCSNIRMIKAGTLKQFKSPDFKLTKKRMKVLEDMGFRWTSSKTFDEYVYELQAFKEKHGHCYVPSQYKENKRLGSWCAKLRMIKAGTQRNPEGSCKLTSERIKRLDALGFRWWMKSQPLKKVDTKDLKSQEKIEISTAVESANVDVPPTDVDTKKFTGDDEKATQKKDHSIYKETKGASDDIEKMIILRKGTKKEKSSVITLKGGVECCTASNTDESRKRKKKINRSFDDNYRALQSFKRKKGHCNVTVFNNTEDPSLANWVHIIRSMKAGKKKSYTGPNTKLTEARIAKLDALGFEWTRGPSYHDRIDKFTFDDYVRDLKAYKAKYGDCYVSINDKDHKKLGRWVSKLRMLRAGTMQPVNHQSLQLTEERITELNSIGFRWKGFKTFDEYMDDLREFKAKYGHCDVPFQYPENKSLGFWVGKIRKKKLGKIANKGSPDHRLTNERIAQLERMGFNWRLRS</sequence>
<feature type="domain" description="RING-type" evidence="6">
    <location>
        <begin position="103"/>
        <end position="143"/>
    </location>
</feature>
<keyword evidence="1" id="KW-0479">Metal-binding</keyword>
<reference evidence="7 8" key="1">
    <citation type="journal article" date="2021" name="Sci. Rep.">
        <title>The genome of the diatom Chaetoceros tenuissimus carries an ancient integrated fragment of an extant virus.</title>
        <authorList>
            <person name="Hongo Y."/>
            <person name="Kimura K."/>
            <person name="Takaki Y."/>
            <person name="Yoshida Y."/>
            <person name="Baba S."/>
            <person name="Kobayashi G."/>
            <person name="Nagasaki K."/>
            <person name="Hano T."/>
            <person name="Tomaru Y."/>
        </authorList>
    </citation>
    <scope>NUCLEOTIDE SEQUENCE [LARGE SCALE GENOMIC DNA]</scope>
    <source>
        <strain evidence="7 8">NIES-3715</strain>
    </source>
</reference>
<dbReference type="Pfam" id="PF03457">
    <property type="entry name" value="HA"/>
    <property type="match status" value="5"/>
</dbReference>
<protein>
    <recommendedName>
        <fullName evidence="6">RING-type domain-containing protein</fullName>
    </recommendedName>
</protein>
<comment type="caution">
    <text evidence="7">The sequence shown here is derived from an EMBL/GenBank/DDBJ whole genome shotgun (WGS) entry which is preliminary data.</text>
</comment>
<gene>
    <name evidence="7" type="ORF">CTEN210_03563</name>
</gene>
<dbReference type="SUPFAM" id="SSF57850">
    <property type="entry name" value="RING/U-box"/>
    <property type="match status" value="1"/>
</dbReference>
<dbReference type="InterPro" id="IPR017907">
    <property type="entry name" value="Znf_RING_CS"/>
</dbReference>
<dbReference type="InterPro" id="IPR001841">
    <property type="entry name" value="Znf_RING"/>
</dbReference>
<dbReference type="EMBL" id="BLLK01000022">
    <property type="protein sequence ID" value="GFH47088.1"/>
    <property type="molecule type" value="Genomic_DNA"/>
</dbReference>
<evidence type="ECO:0000256" key="2">
    <source>
        <dbReference type="ARBA" id="ARBA00022771"/>
    </source>
</evidence>
<evidence type="ECO:0000256" key="1">
    <source>
        <dbReference type="ARBA" id="ARBA00022723"/>
    </source>
</evidence>
<dbReference type="Gene3D" id="6.10.140.530">
    <property type="match status" value="5"/>
</dbReference>
<dbReference type="Pfam" id="PF13923">
    <property type="entry name" value="zf-C3HC4_2"/>
    <property type="match status" value="1"/>
</dbReference>
<evidence type="ECO:0000256" key="5">
    <source>
        <dbReference type="SAM" id="MobiDB-lite"/>
    </source>
</evidence>
<keyword evidence="8" id="KW-1185">Reference proteome</keyword>